<dbReference type="PANTHER" id="PTHR30204:SF82">
    <property type="entry name" value="TRANSCRIPTIONAL REGULATOR, MERR FAMILY"/>
    <property type="match status" value="1"/>
</dbReference>
<dbReference type="SUPFAM" id="SSF46955">
    <property type="entry name" value="Putative DNA-binding domain"/>
    <property type="match status" value="1"/>
</dbReference>
<keyword evidence="4" id="KW-1185">Reference proteome</keyword>
<dbReference type="EMBL" id="BAAAQA010000039">
    <property type="protein sequence ID" value="GAA2124015.1"/>
    <property type="molecule type" value="Genomic_DNA"/>
</dbReference>
<dbReference type="CDD" id="cd01109">
    <property type="entry name" value="HTH_YyaN"/>
    <property type="match status" value="1"/>
</dbReference>
<proteinExistence type="predicted"/>
<sequence length="147" mass="17151">MTYTIGETAELLGVPASTMRYYDKEGLLPELSRGAGGRRVFEDKDLEALKIIDCLKQSGLHISEIRQFMQWYQQGDVTLKQRQELLQNCRTSVIEQMEQLQHTLEIVEYKCWYYEAAARLGSEQAVLDLREDQIPARFRGYRDRLKA</sequence>
<accession>A0ABP5K2S2</accession>
<dbReference type="Gene3D" id="1.10.1660.10">
    <property type="match status" value="1"/>
</dbReference>
<dbReference type="Pfam" id="PF13411">
    <property type="entry name" value="MerR_1"/>
    <property type="match status" value="1"/>
</dbReference>
<evidence type="ECO:0000313" key="3">
    <source>
        <dbReference type="EMBL" id="GAA2124015.1"/>
    </source>
</evidence>
<organism evidence="3 4">
    <name type="scientific">Kocuria atrinae</name>
    <dbReference type="NCBI Taxonomy" id="592377"/>
    <lineage>
        <taxon>Bacteria</taxon>
        <taxon>Bacillati</taxon>
        <taxon>Actinomycetota</taxon>
        <taxon>Actinomycetes</taxon>
        <taxon>Micrococcales</taxon>
        <taxon>Micrococcaceae</taxon>
        <taxon>Kocuria</taxon>
    </lineage>
</organism>
<evidence type="ECO:0000256" key="1">
    <source>
        <dbReference type="ARBA" id="ARBA00023125"/>
    </source>
</evidence>
<dbReference type="InterPro" id="IPR009061">
    <property type="entry name" value="DNA-bd_dom_put_sf"/>
</dbReference>
<evidence type="ECO:0000313" key="4">
    <source>
        <dbReference type="Proteomes" id="UP001500166"/>
    </source>
</evidence>
<dbReference type="PROSITE" id="PS50937">
    <property type="entry name" value="HTH_MERR_2"/>
    <property type="match status" value="1"/>
</dbReference>
<protein>
    <submittedName>
        <fullName evidence="3">MerR family transcriptional regulator</fullName>
    </submittedName>
</protein>
<dbReference type="InterPro" id="IPR000551">
    <property type="entry name" value="MerR-type_HTH_dom"/>
</dbReference>
<gene>
    <name evidence="3" type="ORF">GCM10009824_28150</name>
</gene>
<name>A0ABP5K2S2_9MICC</name>
<dbReference type="PRINTS" id="PR00040">
    <property type="entry name" value="HTHMERR"/>
</dbReference>
<comment type="caution">
    <text evidence="3">The sequence shown here is derived from an EMBL/GenBank/DDBJ whole genome shotgun (WGS) entry which is preliminary data.</text>
</comment>
<dbReference type="RefSeq" id="WP_344225587.1">
    <property type="nucleotide sequence ID" value="NZ_BAAAQA010000039.1"/>
</dbReference>
<dbReference type="SMART" id="SM00422">
    <property type="entry name" value="HTH_MERR"/>
    <property type="match status" value="1"/>
</dbReference>
<evidence type="ECO:0000259" key="2">
    <source>
        <dbReference type="PROSITE" id="PS50937"/>
    </source>
</evidence>
<dbReference type="Proteomes" id="UP001500166">
    <property type="component" value="Unassembled WGS sequence"/>
</dbReference>
<reference evidence="4" key="1">
    <citation type="journal article" date="2019" name="Int. J. Syst. Evol. Microbiol.">
        <title>The Global Catalogue of Microorganisms (GCM) 10K type strain sequencing project: providing services to taxonomists for standard genome sequencing and annotation.</title>
        <authorList>
            <consortium name="The Broad Institute Genomics Platform"/>
            <consortium name="The Broad Institute Genome Sequencing Center for Infectious Disease"/>
            <person name="Wu L."/>
            <person name="Ma J."/>
        </authorList>
    </citation>
    <scope>NUCLEOTIDE SEQUENCE [LARGE SCALE GENOMIC DNA]</scope>
    <source>
        <strain evidence="4">JCM 15914</strain>
    </source>
</reference>
<feature type="domain" description="HTH merR-type" evidence="2">
    <location>
        <begin position="2"/>
        <end position="71"/>
    </location>
</feature>
<dbReference type="InterPro" id="IPR047057">
    <property type="entry name" value="MerR_fam"/>
</dbReference>
<dbReference type="PANTHER" id="PTHR30204">
    <property type="entry name" value="REDOX-CYCLING DRUG-SENSING TRANSCRIPTIONAL ACTIVATOR SOXR"/>
    <property type="match status" value="1"/>
</dbReference>
<keyword evidence="1" id="KW-0238">DNA-binding</keyword>